<feature type="repeat" description="TPR" evidence="3">
    <location>
        <begin position="641"/>
        <end position="674"/>
    </location>
</feature>
<reference evidence="5" key="3">
    <citation type="submission" date="2018-05" db="EMBL/GenBank/DDBJ databases">
        <authorList>
            <person name="Lu D."/>
        </authorList>
    </citation>
    <scope>NUCLEOTIDE SEQUENCE [LARGE SCALE GENOMIC DNA]</scope>
    <source>
        <strain evidence="5">ZY111</strain>
    </source>
</reference>
<name>A0A2U2X3H4_9FLAO</name>
<feature type="repeat" description="TPR" evidence="3">
    <location>
        <begin position="1182"/>
        <end position="1215"/>
    </location>
</feature>
<dbReference type="InterPro" id="IPR003107">
    <property type="entry name" value="HAT"/>
</dbReference>
<dbReference type="SUPFAM" id="SSF46785">
    <property type="entry name" value="Winged helix' DNA-binding domain"/>
    <property type="match status" value="1"/>
</dbReference>
<feature type="repeat" description="TPR" evidence="3">
    <location>
        <begin position="777"/>
        <end position="810"/>
    </location>
</feature>
<dbReference type="EMBL" id="QFRI01000002">
    <property type="protein sequence ID" value="PWH82331.1"/>
    <property type="molecule type" value="Genomic_DNA"/>
</dbReference>
<feature type="repeat" description="TPR" evidence="3">
    <location>
        <begin position="1114"/>
        <end position="1147"/>
    </location>
</feature>
<dbReference type="Pfam" id="PF13181">
    <property type="entry name" value="TPR_8"/>
    <property type="match status" value="4"/>
</dbReference>
<organism evidence="4 5">
    <name type="scientific">Algibacter marinivivus</name>
    <dbReference type="NCBI Taxonomy" id="2100723"/>
    <lineage>
        <taxon>Bacteria</taxon>
        <taxon>Pseudomonadati</taxon>
        <taxon>Bacteroidota</taxon>
        <taxon>Flavobacteriia</taxon>
        <taxon>Flavobacteriales</taxon>
        <taxon>Flavobacteriaceae</taxon>
        <taxon>Algibacter</taxon>
    </lineage>
</organism>
<dbReference type="Pfam" id="PF07719">
    <property type="entry name" value="TPR_2"/>
    <property type="match status" value="1"/>
</dbReference>
<feature type="repeat" description="TPR" evidence="3">
    <location>
        <begin position="910"/>
        <end position="943"/>
    </location>
</feature>
<dbReference type="PROSITE" id="PS50005">
    <property type="entry name" value="TPR"/>
    <property type="match status" value="22"/>
</dbReference>
<dbReference type="SMART" id="SM00028">
    <property type="entry name" value="TPR"/>
    <property type="match status" value="25"/>
</dbReference>
<feature type="repeat" description="TPR" evidence="3">
    <location>
        <begin position="1216"/>
        <end position="1249"/>
    </location>
</feature>
<dbReference type="Pfam" id="PF13414">
    <property type="entry name" value="TPR_11"/>
    <property type="match status" value="5"/>
</dbReference>
<dbReference type="InterPro" id="IPR036390">
    <property type="entry name" value="WH_DNA-bd_sf"/>
</dbReference>
<dbReference type="InterPro" id="IPR006597">
    <property type="entry name" value="Sel1-like"/>
</dbReference>
<dbReference type="Pfam" id="PF14559">
    <property type="entry name" value="TPR_19"/>
    <property type="match status" value="1"/>
</dbReference>
<feature type="repeat" description="TPR" evidence="3">
    <location>
        <begin position="743"/>
        <end position="776"/>
    </location>
</feature>
<proteinExistence type="predicted"/>
<dbReference type="InterPro" id="IPR011990">
    <property type="entry name" value="TPR-like_helical_dom_sf"/>
</dbReference>
<dbReference type="SMART" id="SM00386">
    <property type="entry name" value="HAT"/>
    <property type="match status" value="4"/>
</dbReference>
<evidence type="ECO:0000256" key="1">
    <source>
        <dbReference type="ARBA" id="ARBA00022737"/>
    </source>
</evidence>
<feature type="repeat" description="TPR" evidence="3">
    <location>
        <begin position="1148"/>
        <end position="1181"/>
    </location>
</feature>
<feature type="repeat" description="TPR" evidence="3">
    <location>
        <begin position="1284"/>
        <end position="1317"/>
    </location>
</feature>
<feature type="repeat" description="TPR" evidence="3">
    <location>
        <begin position="675"/>
        <end position="708"/>
    </location>
</feature>
<feature type="repeat" description="TPR" evidence="3">
    <location>
        <begin position="1387"/>
        <end position="1420"/>
    </location>
</feature>
<dbReference type="SMART" id="SM00671">
    <property type="entry name" value="SEL1"/>
    <property type="match status" value="7"/>
</dbReference>
<reference evidence="4 5" key="1">
    <citation type="submission" date="2018-05" db="EMBL/GenBank/DDBJ databases">
        <title>Algibacter marinivivus sp. nov., isolated from sample around a algae.</title>
        <authorList>
            <person name="Zhong X."/>
        </authorList>
    </citation>
    <scope>NUCLEOTIDE SEQUENCE [LARGE SCALE GENOMIC DNA]</scope>
    <source>
        <strain evidence="4 5">ZY111</strain>
    </source>
</reference>
<evidence type="ECO:0000256" key="3">
    <source>
        <dbReference type="PROSITE-ProRule" id="PRU00339"/>
    </source>
</evidence>
<evidence type="ECO:0000256" key="2">
    <source>
        <dbReference type="ARBA" id="ARBA00022803"/>
    </source>
</evidence>
<evidence type="ECO:0000313" key="5">
    <source>
        <dbReference type="Proteomes" id="UP000245375"/>
    </source>
</evidence>
<reference evidence="5" key="2">
    <citation type="submission" date="2018-05" db="EMBL/GenBank/DDBJ databases">
        <title>Algibacter marinivivus sp. nov., isolated from sample around a algae.</title>
        <authorList>
            <person name="Lu D."/>
        </authorList>
    </citation>
    <scope>NUCLEOTIDE SEQUENCE [LARGE SCALE GENOMIC DNA]</scope>
    <source>
        <strain evidence="5">ZY111</strain>
    </source>
</reference>
<keyword evidence="5" id="KW-1185">Reference proteome</keyword>
<dbReference type="Pfam" id="PF13431">
    <property type="entry name" value="TPR_17"/>
    <property type="match status" value="1"/>
</dbReference>
<dbReference type="Gene3D" id="1.25.40.10">
    <property type="entry name" value="Tetratricopeptide repeat domain"/>
    <property type="match status" value="8"/>
</dbReference>
<dbReference type="SUPFAM" id="SSF52540">
    <property type="entry name" value="P-loop containing nucleoside triphosphate hydrolases"/>
    <property type="match status" value="1"/>
</dbReference>
<dbReference type="RefSeq" id="WP_109352698.1">
    <property type="nucleotide sequence ID" value="NZ_QFRI01000002.1"/>
</dbReference>
<dbReference type="Pfam" id="PF12895">
    <property type="entry name" value="ANAPC3"/>
    <property type="match status" value="1"/>
</dbReference>
<feature type="repeat" description="TPR" evidence="3">
    <location>
        <begin position="1250"/>
        <end position="1283"/>
    </location>
</feature>
<accession>A0A2U2X3H4</accession>
<dbReference type="InterPro" id="IPR013105">
    <property type="entry name" value="TPR_2"/>
</dbReference>
<sequence>MLLSFSANKVPSKILEATLIGRKETVNQIENELIEKVTQGMTYQSLLVAPRGSGKTHITSVIYHRIKSNPILADIVVVAYMNEDERGIANFSDFIRHILLSFEKHKEGNYQVINELISEVSFMPDNEQENSFVSLLLDFLGDKKLVLLIENLNVIFNNKTGMGLLGQKKLRSLLHETNSINILATSQNLFHHIQNSKDPFYNFFNVKELKRLTFPQALEFIRVLINLEVKNTPNSETSKKLLLEVKSDTFSGKVKAIYELTGGNYRLLVIFFDFLKAEVKADLSRIFEKAMNDLKPYYEQFLNVLSPQQQKIIKYLCSEHKPKMGKDISRFCFIKANTLSKSTSELVNEGFLDTWKVGKDSYYELKEALMRICFEITEHPSGIVKLFVNFLSLLYSTETLEDKCLELIKNSFTTDFQQIKGRTNSKEVQMYVQALPPNRREKLDFILNSCQDKESLDEAISSLNFEREIQENDVLQNIENIKKKECLEISVINKKDVLRRIKTTKMLTKHHKSILHKEIEHMDEININSIINTLKNFDDLLNKQIIQFQPINKIFAPDGIKYILKNKEIEKVSGIYLDLGLLLSFINQLKLSQKVLEKAIILTPKKARIYSVLGYNYYNLKLYDKSIEASKKAIKFNNKNAKYYSNLGILLRKTEKYKEAIEEFKKAIKLESKNFKYHYNLGYTYMKLDSFTEASESFQKAVEYNSNEGHIYFELARASNALNLYNSAIEHLEKAIKLESDNVLYYSELANTYYKLKNYEKSIELYNQAINLDAKSATLYFYRAISLYSSGELKASISDFEKAIELNPNNPNYYSLLAQVHDDNIKAIFYHRKAVKLDESNLSYRFELSDALYYLKNYNEALIELEKILEISNNNITALMSLGKTYFSLKNFNEALAIYSNVIELNPDNSEAYHMLGKCFIEKQEFENAITYLKKTIELKPNHSEYYTQIGNCLFGLKKYDQALLYFKKALKLNPKDLFNRLYIGYVYFTLKDFDTAIKEYESIIQIDPENADAHHRLGEVYLYEKNFQKARVKYKKVIELEPNNAEFRFHYANSLSSLNKDKEAIIEFEKSLELNPNNINTLINIGHSYFSIKNYNEAIKKFAKVIEIKPNNIESYRMLSLTYKKNGQIKEAINNYYMAIQLNPENARIHYYLGSDLYELKEYDDALKELNMANKLEPNNIDTLLGLGNLLTDRKEYDKARDMFNQIIDIQPSFIEAHHRLATIFTLQEKFDEAIISLKNSIAINPKESSAYILIGINLSLSEKYDQANNYYKKGIVLNTKRPEYYFSYGSNLLALSKYEEAINEFKKAIKINPSNERYLNHLAKTYTYINKYESSSSVYKKMIELYPKNDKYYFELANCYSKLKKYKEALEITKQAAVLNDKKNANICNSLGILYLKVNEIKNGRKEFENGLKLEPKNWFLNGSWTNLLIIEGRFDQAKSQFEAVYEITDFEKNSFESFIFEDNFYPLLKFSDVENIKKYLIFLKKYLIDREMISSLWRPLSSSIFNILINIEDYSSERIELIKNILITTFGNYAEATIPLMYLEIGVKYLSKNDKSALYEFSKEERKVFEEFVLNERNIFI</sequence>
<feature type="repeat" description="TPR" evidence="3">
    <location>
        <begin position="1080"/>
        <end position="1113"/>
    </location>
</feature>
<keyword evidence="2 3" id="KW-0802">TPR repeat</keyword>
<gene>
    <name evidence="4" type="ORF">DIS18_08745</name>
</gene>
<feature type="repeat" description="TPR" evidence="3">
    <location>
        <begin position="876"/>
        <end position="909"/>
    </location>
</feature>
<feature type="repeat" description="TPR" evidence="3">
    <location>
        <begin position="1012"/>
        <end position="1045"/>
    </location>
</feature>
<dbReference type="PROSITE" id="PS50293">
    <property type="entry name" value="TPR_REGION"/>
    <property type="match status" value="8"/>
</dbReference>
<dbReference type="PANTHER" id="PTHR12558:SF13">
    <property type="entry name" value="CELL DIVISION CYCLE PROTEIN 27 HOMOLOG"/>
    <property type="match status" value="1"/>
</dbReference>
<feature type="repeat" description="TPR" evidence="3">
    <location>
        <begin position="978"/>
        <end position="1011"/>
    </location>
</feature>
<comment type="caution">
    <text evidence="4">The sequence shown here is derived from an EMBL/GenBank/DDBJ whole genome shotgun (WGS) entry which is preliminary data.</text>
</comment>
<dbReference type="PANTHER" id="PTHR12558">
    <property type="entry name" value="CELL DIVISION CYCLE 16,23,27"/>
    <property type="match status" value="1"/>
</dbReference>
<feature type="repeat" description="TPR" evidence="3">
    <location>
        <begin position="1046"/>
        <end position="1079"/>
    </location>
</feature>
<dbReference type="SUPFAM" id="SSF48452">
    <property type="entry name" value="TPR-like"/>
    <property type="match status" value="3"/>
</dbReference>
<dbReference type="InterPro" id="IPR027417">
    <property type="entry name" value="P-loop_NTPase"/>
</dbReference>
<dbReference type="OrthoDB" id="9803982at2"/>
<feature type="repeat" description="TPR" evidence="3">
    <location>
        <begin position="944"/>
        <end position="977"/>
    </location>
</feature>
<dbReference type="GO" id="GO:0006396">
    <property type="term" value="P:RNA processing"/>
    <property type="evidence" value="ECO:0007669"/>
    <property type="project" value="InterPro"/>
</dbReference>
<protein>
    <submittedName>
        <fullName evidence="4">Uncharacterized protein</fullName>
    </submittedName>
</protein>
<keyword evidence="1" id="KW-0677">Repeat</keyword>
<dbReference type="Gene3D" id="3.40.50.300">
    <property type="entry name" value="P-loop containing nucleotide triphosphate hydrolases"/>
    <property type="match status" value="1"/>
</dbReference>
<evidence type="ECO:0000313" key="4">
    <source>
        <dbReference type="EMBL" id="PWH82331.1"/>
    </source>
</evidence>
<feature type="repeat" description="TPR" evidence="3">
    <location>
        <begin position="709"/>
        <end position="742"/>
    </location>
</feature>
<feature type="repeat" description="TPR" evidence="3">
    <location>
        <begin position="607"/>
        <end position="640"/>
    </location>
</feature>
<feature type="repeat" description="TPR" evidence="3">
    <location>
        <begin position="1318"/>
        <end position="1351"/>
    </location>
</feature>
<dbReference type="Proteomes" id="UP000245375">
    <property type="component" value="Unassembled WGS sequence"/>
</dbReference>
<feature type="repeat" description="TPR" evidence="3">
    <location>
        <begin position="1352"/>
        <end position="1385"/>
    </location>
</feature>
<dbReference type="InterPro" id="IPR019734">
    <property type="entry name" value="TPR_rpt"/>
</dbReference>